<evidence type="ECO:0008006" key="3">
    <source>
        <dbReference type="Google" id="ProtNLM"/>
    </source>
</evidence>
<dbReference type="AlphaFoldDB" id="A0A0B6Y7B9"/>
<evidence type="ECO:0000256" key="1">
    <source>
        <dbReference type="SAM" id="Phobius"/>
    </source>
</evidence>
<reference evidence="2" key="1">
    <citation type="submission" date="2014-12" db="EMBL/GenBank/DDBJ databases">
        <title>Insight into the proteome of Arion vulgaris.</title>
        <authorList>
            <person name="Aradska J."/>
            <person name="Bulat T."/>
            <person name="Smidak R."/>
            <person name="Sarate P."/>
            <person name="Gangsoo J."/>
            <person name="Sialana F."/>
            <person name="Bilban M."/>
            <person name="Lubec G."/>
        </authorList>
    </citation>
    <scope>NUCLEOTIDE SEQUENCE</scope>
    <source>
        <tissue evidence="2">Skin</tissue>
    </source>
</reference>
<evidence type="ECO:0000313" key="2">
    <source>
        <dbReference type="EMBL" id="CEK51746.1"/>
    </source>
</evidence>
<accession>A0A0B6Y7B9</accession>
<sequence>MNVIKKIQASGKRQDWIVTLSTSQMTHLIFIFIPWYAGVQGNEQADHLSETQW</sequence>
<keyword evidence="1" id="KW-1133">Transmembrane helix</keyword>
<organism evidence="2">
    <name type="scientific">Arion vulgaris</name>
    <dbReference type="NCBI Taxonomy" id="1028688"/>
    <lineage>
        <taxon>Eukaryota</taxon>
        <taxon>Metazoa</taxon>
        <taxon>Spiralia</taxon>
        <taxon>Lophotrochozoa</taxon>
        <taxon>Mollusca</taxon>
        <taxon>Gastropoda</taxon>
        <taxon>Heterobranchia</taxon>
        <taxon>Euthyneura</taxon>
        <taxon>Panpulmonata</taxon>
        <taxon>Eupulmonata</taxon>
        <taxon>Stylommatophora</taxon>
        <taxon>Helicina</taxon>
        <taxon>Arionoidea</taxon>
        <taxon>Arionidae</taxon>
        <taxon>Arion</taxon>
    </lineage>
</organism>
<keyword evidence="1" id="KW-0472">Membrane</keyword>
<proteinExistence type="predicted"/>
<keyword evidence="1" id="KW-0812">Transmembrane</keyword>
<protein>
    <recommendedName>
        <fullName evidence="3">RNase H type-1 domain-containing protein</fullName>
    </recommendedName>
</protein>
<gene>
    <name evidence="2" type="primary">ORF14267</name>
</gene>
<feature type="transmembrane region" description="Helical" evidence="1">
    <location>
        <begin position="16"/>
        <end position="37"/>
    </location>
</feature>
<name>A0A0B6Y7B9_9EUPU</name>
<dbReference type="EMBL" id="HACG01004881">
    <property type="protein sequence ID" value="CEK51746.1"/>
    <property type="molecule type" value="Transcribed_RNA"/>
</dbReference>